<organism evidence="2 3">
    <name type="scientific">Hydrogenobacter hydrogenophilus</name>
    <dbReference type="NCBI Taxonomy" id="35835"/>
    <lineage>
        <taxon>Bacteria</taxon>
        <taxon>Pseudomonadati</taxon>
        <taxon>Aquificota</taxon>
        <taxon>Aquificia</taxon>
        <taxon>Aquificales</taxon>
        <taxon>Aquificaceae</taxon>
        <taxon>Hydrogenobacter</taxon>
    </lineage>
</organism>
<dbReference type="OrthoDB" id="9983173at2"/>
<evidence type="ECO:0000313" key="3">
    <source>
        <dbReference type="Proteomes" id="UP000218627"/>
    </source>
</evidence>
<reference evidence="3" key="1">
    <citation type="submission" date="2017-09" db="EMBL/GenBank/DDBJ databases">
        <authorList>
            <person name="Varghese N."/>
            <person name="Submissions S."/>
        </authorList>
    </citation>
    <scope>NUCLEOTIDE SEQUENCE [LARGE SCALE GENOMIC DNA]</scope>
    <source>
        <strain evidence="3">DSM 2913</strain>
    </source>
</reference>
<keyword evidence="1" id="KW-0472">Membrane</keyword>
<name>A0A285NRG8_9AQUI</name>
<keyword evidence="1" id="KW-0812">Transmembrane</keyword>
<dbReference type="AlphaFoldDB" id="A0A285NRG8"/>
<evidence type="ECO:0000313" key="2">
    <source>
        <dbReference type="EMBL" id="SNZ12124.1"/>
    </source>
</evidence>
<feature type="transmembrane region" description="Helical" evidence="1">
    <location>
        <begin position="37"/>
        <end position="57"/>
    </location>
</feature>
<proteinExistence type="predicted"/>
<dbReference type="RefSeq" id="WP_096600610.1">
    <property type="nucleotide sequence ID" value="NZ_OBEN01000001.1"/>
</dbReference>
<gene>
    <name evidence="2" type="ORF">SAMN06265353_0440</name>
</gene>
<protein>
    <submittedName>
        <fullName evidence="2">Uncharacterized protein</fullName>
    </submittedName>
</protein>
<keyword evidence="3" id="KW-1185">Reference proteome</keyword>
<accession>A0A285NRG8</accession>
<keyword evidence="1" id="KW-1133">Transmembrane helix</keyword>
<sequence length="129" mass="15335">MKNLKRAFEELYKDVEPPRELEYATLLKMERYKRKRLFRILALESVFLFLLLSFFVYEKLKPAEYTTMGLQGVQVKLIKDVSFLKVSQDLETASLKIEGPYADRVFLLKGREEDVQNFLRRADYLKSLD</sequence>
<dbReference type="Proteomes" id="UP000218627">
    <property type="component" value="Unassembled WGS sequence"/>
</dbReference>
<dbReference type="EMBL" id="OBEN01000001">
    <property type="protein sequence ID" value="SNZ12124.1"/>
    <property type="molecule type" value="Genomic_DNA"/>
</dbReference>
<evidence type="ECO:0000256" key="1">
    <source>
        <dbReference type="SAM" id="Phobius"/>
    </source>
</evidence>